<reference evidence="2" key="1">
    <citation type="journal article" date="2021" name="IMA Fungus">
        <title>Genomic characterization of three marine fungi, including Emericellopsis atlantica sp. nov. with signatures of a generalist lifestyle and marine biomass degradation.</title>
        <authorList>
            <person name="Hagestad O.C."/>
            <person name="Hou L."/>
            <person name="Andersen J.H."/>
            <person name="Hansen E.H."/>
            <person name="Altermark B."/>
            <person name="Li C."/>
            <person name="Kuhnert E."/>
            <person name="Cox R.J."/>
            <person name="Crous P.W."/>
            <person name="Spatafora J.W."/>
            <person name="Lail K."/>
            <person name="Amirebrahimi M."/>
            <person name="Lipzen A."/>
            <person name="Pangilinan J."/>
            <person name="Andreopoulos W."/>
            <person name="Hayes R.D."/>
            <person name="Ng V."/>
            <person name="Grigoriev I.V."/>
            <person name="Jackson S.A."/>
            <person name="Sutton T.D.S."/>
            <person name="Dobson A.D.W."/>
            <person name="Rama T."/>
        </authorList>
    </citation>
    <scope>NUCLEOTIDE SEQUENCE</scope>
    <source>
        <strain evidence="2">TS7</strain>
    </source>
</reference>
<evidence type="ECO:0000313" key="3">
    <source>
        <dbReference type="Proteomes" id="UP000887229"/>
    </source>
</evidence>
<dbReference type="RefSeq" id="XP_046122755.1">
    <property type="nucleotide sequence ID" value="XM_046260340.1"/>
</dbReference>
<dbReference type="Gene3D" id="3.20.20.80">
    <property type="entry name" value="Glycosidases"/>
    <property type="match status" value="1"/>
</dbReference>
<dbReference type="GO" id="GO:0016787">
    <property type="term" value="F:hydrolase activity"/>
    <property type="evidence" value="ECO:0007669"/>
    <property type="project" value="UniProtKB-KW"/>
</dbReference>
<dbReference type="Proteomes" id="UP000887229">
    <property type="component" value="Unassembled WGS sequence"/>
</dbReference>
<gene>
    <name evidence="2" type="ORF">F5Z01DRAFT_5099</name>
</gene>
<name>A0A9P7ZVZ6_9HYPO</name>
<proteinExistence type="predicted"/>
<keyword evidence="1" id="KW-0732">Signal</keyword>
<evidence type="ECO:0000256" key="1">
    <source>
        <dbReference type="SAM" id="SignalP"/>
    </source>
</evidence>
<organism evidence="2 3">
    <name type="scientific">Emericellopsis atlantica</name>
    <dbReference type="NCBI Taxonomy" id="2614577"/>
    <lineage>
        <taxon>Eukaryota</taxon>
        <taxon>Fungi</taxon>
        <taxon>Dikarya</taxon>
        <taxon>Ascomycota</taxon>
        <taxon>Pezizomycotina</taxon>
        <taxon>Sordariomycetes</taxon>
        <taxon>Hypocreomycetidae</taxon>
        <taxon>Hypocreales</taxon>
        <taxon>Bionectriaceae</taxon>
        <taxon>Emericellopsis</taxon>
    </lineage>
</organism>
<dbReference type="OrthoDB" id="3445803at2759"/>
<keyword evidence="2" id="KW-0378">Hydrolase</keyword>
<sequence>MSTMKAILGLASVSGALALVAPRQDVRGTATVKVAEPSGTPEHWASGFIYGFPSNGDGSASDAIPSDLVEGMGFNYCRAGGAQMANALGWVAGQYEGRFMSALSNYRTTREYGGRFTLLMHDLWGADGKQGDGIKWPGDNGDWTEYDSFLDTVFGDLKANDALDGLDIDIWNEPDISGFWDTTQEQYLATWNRTWHRIREELPGTVITGPSTAFTPASDNGWWVNFMAYVDQTNTIPDQWSWHLIGSAANVRQSTAGLNYFVDQYGFPELPIVMNEYGKQNGEQNPAGAVYFIGQLERANTAGLRSNWASGAELQDLMANLVVKQDDGTYLPTGEWFVYSYYAETMTGQRVATTASADEIFEVYATRENGKLKILASVRPNASTGRYDLTLTGLDALGVQGDSITVRTLRFDGPDAYTVGSAPTDMGVWDHPVQDNSVTFWVEPQVNTAAYAFEI</sequence>
<feature type="chain" id="PRO_5040510300" evidence="1">
    <location>
        <begin position="19"/>
        <end position="455"/>
    </location>
</feature>
<keyword evidence="3" id="KW-1185">Reference proteome</keyword>
<dbReference type="AlphaFoldDB" id="A0A9P7ZVZ6"/>
<dbReference type="SUPFAM" id="SSF51445">
    <property type="entry name" value="(Trans)glycosidases"/>
    <property type="match status" value="1"/>
</dbReference>
<protein>
    <submittedName>
        <fullName evidence="2">Glycoside hydrolase superfamily</fullName>
    </submittedName>
</protein>
<dbReference type="GeneID" id="70291243"/>
<comment type="caution">
    <text evidence="2">The sequence shown here is derived from an EMBL/GenBank/DDBJ whole genome shotgun (WGS) entry which is preliminary data.</text>
</comment>
<dbReference type="EMBL" id="MU251242">
    <property type="protein sequence ID" value="KAG9258831.1"/>
    <property type="molecule type" value="Genomic_DNA"/>
</dbReference>
<feature type="signal peptide" evidence="1">
    <location>
        <begin position="1"/>
        <end position="18"/>
    </location>
</feature>
<dbReference type="InterPro" id="IPR017853">
    <property type="entry name" value="GH"/>
</dbReference>
<accession>A0A9P7ZVZ6</accession>
<evidence type="ECO:0000313" key="2">
    <source>
        <dbReference type="EMBL" id="KAG9258831.1"/>
    </source>
</evidence>